<dbReference type="PANTHER" id="PTHR38792:SF3">
    <property type="entry name" value="BNR_ASP-BOX REPEAT DOMAIN PROTEIN (AFU_ORTHOLOGUE AFUA_7G06430)-RELATED"/>
    <property type="match status" value="1"/>
</dbReference>
<accession>A0A5M3ZAH9</accession>
<dbReference type="PANTHER" id="PTHR38792">
    <property type="entry name" value="BNR/ASP-BOX REPEAT DOMAIN PROTEIN (AFU_ORTHOLOGUE AFUA_7G06430)-RELATED"/>
    <property type="match status" value="1"/>
</dbReference>
<sequence>MVKFRGLAVHAFLLTAFITSVTADSPGSPLYSGAFPNEANGYARVIQLQHAGDQNGKLLATWEHWYTTGPNSKAPNGTAGNFIILESASDKGDAWSTLATIHDPQTSPGHPSPFFYQPFLFEFPQQLGKYPAGTLLLVGNLSNGTSTQFFSWRSRNHGKSWDPVGAWQESAWQQGATSNGIWEPFLFLDSQGRLVAVFSDERGHPAHSQMLVHVVSEDGGDTWSGGDCVDKRDCVVRDVASPVSSQRPGMASVARMDNGEYFMSYEVCLEFNAVCHVHGKTSPDGINWNETDVGVAIETADRISPWASPYTVWDPAAKQLVLGSMQQFLNSTVNLDAPENHRSVFINKDHGKGEWFWAASPWTAPASTNICSSNRSPDLLPLAGGGIRYTAPAPEGSTGLCGERTGKASIGALPYAADFAADGQAGWIDLGGAWNISDGEYRFAAKNGSAVAVTGSSGWKDYRISADVMISDTSGMVGLSTRVSASSTGQNSLKKYTAAISSASGNLTISRDGYDTTVLNSVAHPGGIQRNKWYHLSFAVQADKLTVELAGDRNGSHSSFTSTDGGFYQGMAGLFGKNGSGSFKNVKITD</sequence>
<dbReference type="VEuPathDB" id="FungiDB:ATEG_08029"/>
<evidence type="ECO:0000313" key="3">
    <source>
        <dbReference type="Proteomes" id="UP000452235"/>
    </source>
</evidence>
<proteinExistence type="predicted"/>
<dbReference type="Gene3D" id="2.60.120.560">
    <property type="entry name" value="Exo-inulinase, domain 1"/>
    <property type="match status" value="1"/>
</dbReference>
<dbReference type="CDD" id="cd15482">
    <property type="entry name" value="Sialidase_non-viral"/>
    <property type="match status" value="1"/>
</dbReference>
<dbReference type="InterPro" id="IPR036278">
    <property type="entry name" value="Sialidase_sf"/>
</dbReference>
<dbReference type="InterPro" id="IPR049162">
    <property type="entry name" value="GH59_C"/>
</dbReference>
<dbReference type="Proteomes" id="UP000452235">
    <property type="component" value="Unassembled WGS sequence"/>
</dbReference>
<dbReference type="EMBL" id="BLJY01000012">
    <property type="protein sequence ID" value="GFF20309.1"/>
    <property type="molecule type" value="Genomic_DNA"/>
</dbReference>
<dbReference type="Pfam" id="PF21708">
    <property type="entry name" value="Glyco_hydro_59_C"/>
    <property type="match status" value="1"/>
</dbReference>
<dbReference type="AlphaFoldDB" id="A0A5M3ZAH9"/>
<dbReference type="Gene3D" id="2.120.10.10">
    <property type="match status" value="1"/>
</dbReference>
<feature type="domain" description="Glycosyl hydrolase family 59 C-terminal lectin" evidence="1">
    <location>
        <begin position="445"/>
        <end position="553"/>
    </location>
</feature>
<dbReference type="SUPFAM" id="SSF50939">
    <property type="entry name" value="Sialidases"/>
    <property type="match status" value="1"/>
</dbReference>
<comment type="caution">
    <text evidence="2">The sequence shown here is derived from an EMBL/GenBank/DDBJ whole genome shotgun (WGS) entry which is preliminary data.</text>
</comment>
<evidence type="ECO:0000259" key="1">
    <source>
        <dbReference type="Pfam" id="PF21708"/>
    </source>
</evidence>
<dbReference type="OrthoDB" id="2130735at2759"/>
<protein>
    <submittedName>
        <fullName evidence="2">DUF1080-domain-containing protein</fullName>
    </submittedName>
</protein>
<organism evidence="2 3">
    <name type="scientific">Aspergillus terreus</name>
    <dbReference type="NCBI Taxonomy" id="33178"/>
    <lineage>
        <taxon>Eukaryota</taxon>
        <taxon>Fungi</taxon>
        <taxon>Dikarya</taxon>
        <taxon>Ascomycota</taxon>
        <taxon>Pezizomycotina</taxon>
        <taxon>Eurotiomycetes</taxon>
        <taxon>Eurotiomycetidae</taxon>
        <taxon>Eurotiales</taxon>
        <taxon>Aspergillaceae</taxon>
        <taxon>Aspergillus</taxon>
        <taxon>Aspergillus subgen. Circumdati</taxon>
    </lineage>
</organism>
<name>A0A5M3ZAH9_ASPTE</name>
<keyword evidence="3" id="KW-1185">Reference proteome</keyword>
<evidence type="ECO:0000313" key="2">
    <source>
        <dbReference type="EMBL" id="GFF20309.1"/>
    </source>
</evidence>
<reference evidence="2 3" key="1">
    <citation type="submission" date="2020-01" db="EMBL/GenBank/DDBJ databases">
        <title>Aspergillus terreus IFO 6365 whole genome shotgun sequence.</title>
        <authorList>
            <person name="Kanamasa S."/>
            <person name="Takahashi H."/>
        </authorList>
    </citation>
    <scope>NUCLEOTIDE SEQUENCE [LARGE SCALE GENOMIC DNA]</scope>
    <source>
        <strain evidence="2 3">IFO 6365</strain>
    </source>
</reference>
<gene>
    <name evidence="2" type="ORF">ATEIFO6365_0012006500</name>
</gene>